<sequence>MNGAHLDGQFFIVEELLQYNLSMNCLYRNHIPASEDFERWSLTFEKFVKVLSPYNTFMVAIHQKFLSAAEGVGRTDLTSKYADICLDAYRRYLPVGHPELTHRLRLAYLRKLQECSRQSCRALLVEVTFKFVVDLGIYYNLIFVPDCHDSKACRFGICSERLVGLAFVLKEVSSLYSA</sequence>
<evidence type="ECO:0000313" key="1">
    <source>
        <dbReference type="EMBL" id="EYC22003.1"/>
    </source>
</evidence>
<dbReference type="EMBL" id="JARK01001354">
    <property type="protein sequence ID" value="EYC22003.1"/>
    <property type="molecule type" value="Genomic_DNA"/>
</dbReference>
<dbReference type="Proteomes" id="UP000024635">
    <property type="component" value="Unassembled WGS sequence"/>
</dbReference>
<evidence type="ECO:0000313" key="2">
    <source>
        <dbReference type="Proteomes" id="UP000024635"/>
    </source>
</evidence>
<accession>A0A016V5L1</accession>
<proteinExistence type="predicted"/>
<dbReference type="OrthoDB" id="265717at2759"/>
<gene>
    <name evidence="1" type="primary">Acey_s0018.g3658</name>
    <name evidence="1" type="ORF">Y032_0018g3658</name>
</gene>
<keyword evidence="2" id="KW-1185">Reference proteome</keyword>
<dbReference type="AlphaFoldDB" id="A0A016V5L1"/>
<name>A0A016V5L1_9BILA</name>
<reference evidence="2" key="1">
    <citation type="journal article" date="2015" name="Nat. Genet.">
        <title>The genome and transcriptome of the zoonotic hookworm Ancylostoma ceylanicum identify infection-specific gene families.</title>
        <authorList>
            <person name="Schwarz E.M."/>
            <person name="Hu Y."/>
            <person name="Antoshechkin I."/>
            <person name="Miller M.M."/>
            <person name="Sternberg P.W."/>
            <person name="Aroian R.V."/>
        </authorList>
    </citation>
    <scope>NUCLEOTIDE SEQUENCE</scope>
    <source>
        <strain evidence="2">HY135</strain>
    </source>
</reference>
<organism evidence="1 2">
    <name type="scientific">Ancylostoma ceylanicum</name>
    <dbReference type="NCBI Taxonomy" id="53326"/>
    <lineage>
        <taxon>Eukaryota</taxon>
        <taxon>Metazoa</taxon>
        <taxon>Ecdysozoa</taxon>
        <taxon>Nematoda</taxon>
        <taxon>Chromadorea</taxon>
        <taxon>Rhabditida</taxon>
        <taxon>Rhabditina</taxon>
        <taxon>Rhabditomorpha</taxon>
        <taxon>Strongyloidea</taxon>
        <taxon>Ancylostomatidae</taxon>
        <taxon>Ancylostomatinae</taxon>
        <taxon>Ancylostoma</taxon>
    </lineage>
</organism>
<comment type="caution">
    <text evidence="1">The sequence shown here is derived from an EMBL/GenBank/DDBJ whole genome shotgun (WGS) entry which is preliminary data.</text>
</comment>
<protein>
    <submittedName>
        <fullName evidence="1">Uncharacterized protein</fullName>
    </submittedName>
</protein>